<organism evidence="2 3">
    <name type="scientific">Candidatus Daviesbacteria bacterium RIFCSPLOWO2_01_FULL_40_24</name>
    <dbReference type="NCBI Taxonomy" id="1797787"/>
    <lineage>
        <taxon>Bacteria</taxon>
        <taxon>Candidatus Daviesiibacteriota</taxon>
    </lineage>
</organism>
<gene>
    <name evidence="2" type="ORF">A3B49_03220</name>
</gene>
<evidence type="ECO:0000256" key="1">
    <source>
        <dbReference type="SAM" id="MobiDB-lite"/>
    </source>
</evidence>
<protein>
    <submittedName>
        <fullName evidence="2">Uncharacterized protein</fullName>
    </submittedName>
</protein>
<comment type="caution">
    <text evidence="2">The sequence shown here is derived from an EMBL/GenBank/DDBJ whole genome shotgun (WGS) entry which is preliminary data.</text>
</comment>
<evidence type="ECO:0000313" key="2">
    <source>
        <dbReference type="EMBL" id="OGE65843.1"/>
    </source>
</evidence>
<name>A0A1F5MKG4_9BACT</name>
<dbReference type="AlphaFoldDB" id="A0A1F5MKG4"/>
<dbReference type="Proteomes" id="UP000178017">
    <property type="component" value="Unassembled WGS sequence"/>
</dbReference>
<dbReference type="EMBL" id="MFDO01000004">
    <property type="protein sequence ID" value="OGE65843.1"/>
    <property type="molecule type" value="Genomic_DNA"/>
</dbReference>
<reference evidence="2 3" key="1">
    <citation type="journal article" date="2016" name="Nat. Commun.">
        <title>Thousands of microbial genomes shed light on interconnected biogeochemical processes in an aquifer system.</title>
        <authorList>
            <person name="Anantharaman K."/>
            <person name="Brown C.T."/>
            <person name="Hug L.A."/>
            <person name="Sharon I."/>
            <person name="Castelle C.J."/>
            <person name="Probst A.J."/>
            <person name="Thomas B.C."/>
            <person name="Singh A."/>
            <person name="Wilkins M.J."/>
            <person name="Karaoz U."/>
            <person name="Brodie E.L."/>
            <person name="Williams K.H."/>
            <person name="Hubbard S.S."/>
            <person name="Banfield J.F."/>
        </authorList>
    </citation>
    <scope>NUCLEOTIDE SEQUENCE [LARGE SCALE GENOMIC DNA]</scope>
</reference>
<accession>A0A1F5MKG4</accession>
<sequence>MKICAKCGSNLIELTKVQSVSGNSTFPLTTTTYKCTNEECQKSMDQEKLDREAQRLERANRSKPLPKKTS</sequence>
<evidence type="ECO:0000313" key="3">
    <source>
        <dbReference type="Proteomes" id="UP000178017"/>
    </source>
</evidence>
<feature type="compositionally biased region" description="Basic and acidic residues" evidence="1">
    <location>
        <begin position="44"/>
        <end position="60"/>
    </location>
</feature>
<feature type="region of interest" description="Disordered" evidence="1">
    <location>
        <begin position="44"/>
        <end position="70"/>
    </location>
</feature>
<proteinExistence type="predicted"/>